<evidence type="ECO:0000313" key="2">
    <source>
        <dbReference type="EMBL" id="KAG2561712.1"/>
    </source>
</evidence>
<protein>
    <submittedName>
        <fullName evidence="2">Uncharacterized protein</fullName>
    </submittedName>
</protein>
<dbReference type="EMBL" id="CM029051">
    <property type="protein sequence ID" value="KAG2561712.1"/>
    <property type="molecule type" value="Genomic_DNA"/>
</dbReference>
<comment type="caution">
    <text evidence="2">The sequence shown here is derived from an EMBL/GenBank/DDBJ whole genome shotgun (WGS) entry which is preliminary data.</text>
</comment>
<proteinExistence type="predicted"/>
<sequence>MYAGAKPPVPSQIRRPHRATPRFLAPKAPPPKVFILGEISPIYPIYCFYRWVPIKKRIGQKISRKFGSRPGTAPIRPDVPYTPPPNPKIAPKFSIAPSASPVAAARSLQRKWRAAACIYPAPAPAWLGLHSPSRLHLVRLLPPSALAPAAAQAARLLAAALGGTRRPSP</sequence>
<organism evidence="2 3">
    <name type="scientific">Panicum virgatum</name>
    <name type="common">Blackwell switchgrass</name>
    <dbReference type="NCBI Taxonomy" id="38727"/>
    <lineage>
        <taxon>Eukaryota</taxon>
        <taxon>Viridiplantae</taxon>
        <taxon>Streptophyta</taxon>
        <taxon>Embryophyta</taxon>
        <taxon>Tracheophyta</taxon>
        <taxon>Spermatophyta</taxon>
        <taxon>Magnoliopsida</taxon>
        <taxon>Liliopsida</taxon>
        <taxon>Poales</taxon>
        <taxon>Poaceae</taxon>
        <taxon>PACMAD clade</taxon>
        <taxon>Panicoideae</taxon>
        <taxon>Panicodae</taxon>
        <taxon>Paniceae</taxon>
        <taxon>Panicinae</taxon>
        <taxon>Panicum</taxon>
        <taxon>Panicum sect. Hiantes</taxon>
    </lineage>
</organism>
<dbReference type="Proteomes" id="UP000823388">
    <property type="component" value="Chromosome 8K"/>
</dbReference>
<accession>A0A8T0PN95</accession>
<evidence type="ECO:0000313" key="3">
    <source>
        <dbReference type="Proteomes" id="UP000823388"/>
    </source>
</evidence>
<keyword evidence="3" id="KW-1185">Reference proteome</keyword>
<reference evidence="2" key="1">
    <citation type="submission" date="2020-05" db="EMBL/GenBank/DDBJ databases">
        <title>WGS assembly of Panicum virgatum.</title>
        <authorList>
            <person name="Lovell J.T."/>
            <person name="Jenkins J."/>
            <person name="Shu S."/>
            <person name="Juenger T.E."/>
            <person name="Schmutz J."/>
        </authorList>
    </citation>
    <scope>NUCLEOTIDE SEQUENCE</scope>
    <source>
        <strain evidence="2">AP13</strain>
    </source>
</reference>
<name>A0A8T0PN95_PANVG</name>
<dbReference type="AlphaFoldDB" id="A0A8T0PN95"/>
<evidence type="ECO:0000256" key="1">
    <source>
        <dbReference type="SAM" id="MobiDB-lite"/>
    </source>
</evidence>
<gene>
    <name evidence="2" type="ORF">PVAP13_8KG202505</name>
</gene>
<feature type="region of interest" description="Disordered" evidence="1">
    <location>
        <begin position="1"/>
        <end position="24"/>
    </location>
</feature>